<protein>
    <submittedName>
        <fullName evidence="14">Uncharacterized protein LOC118411686</fullName>
    </submittedName>
</protein>
<dbReference type="PROSITE" id="PS50024">
    <property type="entry name" value="SEA"/>
    <property type="match status" value="2"/>
</dbReference>
<dbReference type="Proteomes" id="UP000001554">
    <property type="component" value="Chromosome 3"/>
</dbReference>
<organism evidence="13 14">
    <name type="scientific">Branchiostoma floridae</name>
    <name type="common">Florida lancelet</name>
    <name type="synonym">Amphioxus</name>
    <dbReference type="NCBI Taxonomy" id="7739"/>
    <lineage>
        <taxon>Eukaryota</taxon>
        <taxon>Metazoa</taxon>
        <taxon>Chordata</taxon>
        <taxon>Cephalochordata</taxon>
        <taxon>Leptocardii</taxon>
        <taxon>Amphioxiformes</taxon>
        <taxon>Branchiostomatidae</taxon>
        <taxon>Branchiostoma</taxon>
    </lineage>
</organism>
<dbReference type="FunFam" id="1.10.2000.10:FF:000033">
    <property type="match status" value="3"/>
</dbReference>
<name>A0A9J7KT67_BRAFL</name>
<dbReference type="PROSITE" id="PS50060">
    <property type="entry name" value="MAM_2"/>
    <property type="match status" value="1"/>
</dbReference>
<feature type="region of interest" description="Disordered" evidence="7">
    <location>
        <begin position="1005"/>
        <end position="1031"/>
    </location>
</feature>
<evidence type="ECO:0000313" key="14">
    <source>
        <dbReference type="RefSeq" id="XP_035670057.1"/>
    </source>
</evidence>
<accession>A0A9J7KT67</accession>
<dbReference type="SUPFAM" id="SSF63501">
    <property type="entry name" value="Frizzled cysteine-rich domain"/>
    <property type="match status" value="11"/>
</dbReference>
<dbReference type="Pfam" id="PF01392">
    <property type="entry name" value="Fz"/>
    <property type="match status" value="11"/>
</dbReference>
<evidence type="ECO:0000259" key="12">
    <source>
        <dbReference type="PROSITE" id="PS50060"/>
    </source>
</evidence>
<feature type="compositionally biased region" description="Low complexity" evidence="7">
    <location>
        <begin position="521"/>
        <end position="533"/>
    </location>
</feature>
<feature type="domain" description="C-type lectin" evidence="11">
    <location>
        <begin position="38"/>
        <end position="162"/>
    </location>
</feature>
<dbReference type="Pfam" id="PF00059">
    <property type="entry name" value="Lectin_C"/>
    <property type="match status" value="3"/>
</dbReference>
<feature type="region of interest" description="Disordered" evidence="7">
    <location>
        <begin position="471"/>
        <end position="546"/>
    </location>
</feature>
<feature type="compositionally biased region" description="Polar residues" evidence="7">
    <location>
        <begin position="1005"/>
        <end position="1014"/>
    </location>
</feature>
<dbReference type="PROSITE" id="PS50041">
    <property type="entry name" value="C_TYPE_LECTIN_2"/>
    <property type="match status" value="5"/>
</dbReference>
<feature type="domain" description="C-type lectin" evidence="11">
    <location>
        <begin position="326"/>
        <end position="446"/>
    </location>
</feature>
<feature type="domain" description="FZ" evidence="10">
    <location>
        <begin position="2049"/>
        <end position="2164"/>
    </location>
</feature>
<feature type="compositionally biased region" description="Low complexity" evidence="7">
    <location>
        <begin position="2481"/>
        <end position="2507"/>
    </location>
</feature>
<comment type="caution">
    <text evidence="6">Lacks conserved residue(s) required for the propagation of feature annotation.</text>
</comment>
<dbReference type="SUPFAM" id="SSF49899">
    <property type="entry name" value="Concanavalin A-like lectins/glucanases"/>
    <property type="match status" value="1"/>
</dbReference>
<feature type="compositionally biased region" description="Polar residues" evidence="7">
    <location>
        <begin position="2717"/>
        <end position="2732"/>
    </location>
</feature>
<feature type="compositionally biased region" description="Low complexity" evidence="7">
    <location>
        <begin position="2576"/>
        <end position="2709"/>
    </location>
</feature>
<dbReference type="InterPro" id="IPR036790">
    <property type="entry name" value="Frizzled_dom_sf"/>
</dbReference>
<dbReference type="CDD" id="cd07066">
    <property type="entry name" value="CRD_FZ"/>
    <property type="match status" value="11"/>
</dbReference>
<feature type="domain" description="FZ" evidence="10">
    <location>
        <begin position="650"/>
        <end position="767"/>
    </location>
</feature>
<dbReference type="Pfam" id="PF00057">
    <property type="entry name" value="Ldl_recept_a"/>
    <property type="match status" value="1"/>
</dbReference>
<dbReference type="PROSITE" id="PS50038">
    <property type="entry name" value="FZ"/>
    <property type="match status" value="11"/>
</dbReference>
<evidence type="ECO:0000259" key="9">
    <source>
        <dbReference type="PROSITE" id="PS50024"/>
    </source>
</evidence>
<feature type="compositionally biased region" description="Low complexity" evidence="7">
    <location>
        <begin position="2413"/>
        <end position="2474"/>
    </location>
</feature>
<dbReference type="PROSITE" id="PS50068">
    <property type="entry name" value="LDLRA_2"/>
    <property type="match status" value="1"/>
</dbReference>
<dbReference type="CDD" id="cd00037">
    <property type="entry name" value="CLECT"/>
    <property type="match status" value="5"/>
</dbReference>
<dbReference type="SUPFAM" id="SSF57424">
    <property type="entry name" value="LDL receptor-like module"/>
    <property type="match status" value="1"/>
</dbReference>
<evidence type="ECO:0000259" key="10">
    <source>
        <dbReference type="PROSITE" id="PS50038"/>
    </source>
</evidence>
<evidence type="ECO:0000259" key="11">
    <source>
        <dbReference type="PROSITE" id="PS50041"/>
    </source>
</evidence>
<feature type="domain" description="FZ" evidence="10">
    <location>
        <begin position="1388"/>
        <end position="1516"/>
    </location>
</feature>
<dbReference type="Gene3D" id="2.60.120.200">
    <property type="match status" value="1"/>
</dbReference>
<evidence type="ECO:0000256" key="8">
    <source>
        <dbReference type="SAM" id="SignalP"/>
    </source>
</evidence>
<dbReference type="OrthoDB" id="10056857at2759"/>
<dbReference type="Gene3D" id="1.10.2000.10">
    <property type="entry name" value="Frizzled cysteine-rich domain"/>
    <property type="match status" value="11"/>
</dbReference>
<dbReference type="Pfam" id="PF00629">
    <property type="entry name" value="MAM"/>
    <property type="match status" value="1"/>
</dbReference>
<dbReference type="GO" id="GO:0042813">
    <property type="term" value="F:Wnt receptor activity"/>
    <property type="evidence" value="ECO:0000318"/>
    <property type="project" value="GO_Central"/>
</dbReference>
<evidence type="ECO:0000256" key="6">
    <source>
        <dbReference type="PROSITE-ProRule" id="PRU00124"/>
    </source>
</evidence>
<feature type="domain" description="SEA" evidence="9">
    <location>
        <begin position="2195"/>
        <end position="2306"/>
    </location>
</feature>
<dbReference type="InterPro" id="IPR013320">
    <property type="entry name" value="ConA-like_dom_sf"/>
</dbReference>
<dbReference type="CDD" id="cd00112">
    <property type="entry name" value="LDLa"/>
    <property type="match status" value="1"/>
</dbReference>
<feature type="compositionally biased region" description="Low complexity" evidence="7">
    <location>
        <begin position="481"/>
        <end position="514"/>
    </location>
</feature>
<keyword evidence="8" id="KW-0732">Signal</keyword>
<feature type="domain" description="C-type lectin" evidence="11">
    <location>
        <begin position="3152"/>
        <end position="3285"/>
    </location>
</feature>
<evidence type="ECO:0000256" key="4">
    <source>
        <dbReference type="ARBA" id="ARBA00023157"/>
    </source>
</evidence>
<evidence type="ECO:0000256" key="3">
    <source>
        <dbReference type="ARBA" id="ARBA00022968"/>
    </source>
</evidence>
<feature type="domain" description="FZ" evidence="10">
    <location>
        <begin position="1670"/>
        <end position="1793"/>
    </location>
</feature>
<feature type="domain" description="FZ" evidence="10">
    <location>
        <begin position="1151"/>
        <end position="1272"/>
    </location>
</feature>
<feature type="chain" id="PRO_5039903055" evidence="8">
    <location>
        <begin position="24"/>
        <end position="3356"/>
    </location>
</feature>
<evidence type="ECO:0000256" key="5">
    <source>
        <dbReference type="PROSITE-ProRule" id="PRU00090"/>
    </source>
</evidence>
<dbReference type="InterPro" id="IPR023415">
    <property type="entry name" value="LDLR_class-A_CS"/>
</dbReference>
<dbReference type="InterPro" id="IPR002172">
    <property type="entry name" value="LDrepeatLR_classA_rpt"/>
</dbReference>
<dbReference type="GO" id="GO:0060070">
    <property type="term" value="P:canonical Wnt signaling pathway"/>
    <property type="evidence" value="ECO:0000318"/>
    <property type="project" value="GO_Central"/>
</dbReference>
<feature type="domain" description="FZ" evidence="10">
    <location>
        <begin position="1937"/>
        <end position="2050"/>
    </location>
</feature>
<reference evidence="14" key="2">
    <citation type="submission" date="2025-08" db="UniProtKB">
        <authorList>
            <consortium name="RefSeq"/>
        </authorList>
    </citation>
    <scope>IDENTIFICATION</scope>
    <source>
        <strain evidence="14">S238N-H82</strain>
        <tissue evidence="14">Testes</tissue>
    </source>
</reference>
<dbReference type="Gene3D" id="4.10.400.10">
    <property type="entry name" value="Low-density Lipoprotein Receptor"/>
    <property type="match status" value="1"/>
</dbReference>
<feature type="domain" description="C-type lectin" evidence="11">
    <location>
        <begin position="2989"/>
        <end position="3118"/>
    </location>
</feature>
<feature type="disulfide bond" evidence="5">
    <location>
        <begin position="1723"/>
        <end position="1761"/>
    </location>
</feature>
<dbReference type="RefSeq" id="XP_035670057.1">
    <property type="nucleotide sequence ID" value="XM_035814164.1"/>
</dbReference>
<keyword evidence="3" id="KW-0812">Transmembrane</keyword>
<evidence type="ECO:0000256" key="7">
    <source>
        <dbReference type="SAM" id="MobiDB-lite"/>
    </source>
</evidence>
<dbReference type="InterPro" id="IPR000082">
    <property type="entry name" value="SEA_dom"/>
</dbReference>
<evidence type="ECO:0000313" key="13">
    <source>
        <dbReference type="Proteomes" id="UP000001554"/>
    </source>
</evidence>
<feature type="domain" description="FZ" evidence="10">
    <location>
        <begin position="768"/>
        <end position="898"/>
    </location>
</feature>
<dbReference type="GO" id="GO:0005886">
    <property type="term" value="C:plasma membrane"/>
    <property type="evidence" value="ECO:0000318"/>
    <property type="project" value="GO_Central"/>
</dbReference>
<dbReference type="InterPro" id="IPR000998">
    <property type="entry name" value="MAM_dom"/>
</dbReference>
<dbReference type="PROSITE" id="PS01209">
    <property type="entry name" value="LDLRA_1"/>
    <property type="match status" value="1"/>
</dbReference>
<dbReference type="SMART" id="SM00034">
    <property type="entry name" value="CLECT"/>
    <property type="match status" value="5"/>
</dbReference>
<keyword evidence="13" id="KW-1185">Reference proteome</keyword>
<feature type="domain" description="FZ" evidence="10">
    <location>
        <begin position="1028"/>
        <end position="1151"/>
    </location>
</feature>
<feature type="domain" description="FZ" evidence="10">
    <location>
        <begin position="1513"/>
        <end position="1628"/>
    </location>
</feature>
<dbReference type="PANTHER" id="PTHR11309">
    <property type="entry name" value="FRIZZLED"/>
    <property type="match status" value="1"/>
</dbReference>
<dbReference type="PRINTS" id="PR00261">
    <property type="entry name" value="LDLRECEPTOR"/>
</dbReference>
<dbReference type="Gene3D" id="3.10.100.10">
    <property type="entry name" value="Mannose-Binding Protein A, subunit A"/>
    <property type="match status" value="5"/>
</dbReference>
<feature type="domain" description="FZ" evidence="10">
    <location>
        <begin position="890"/>
        <end position="1005"/>
    </location>
</feature>
<feature type="disulfide bond" evidence="6">
    <location>
        <begin position="617"/>
        <end position="635"/>
    </location>
</feature>
<dbReference type="InterPro" id="IPR016186">
    <property type="entry name" value="C-type_lectin-like/link_sf"/>
</dbReference>
<dbReference type="SMART" id="SM00137">
    <property type="entry name" value="MAM"/>
    <property type="match status" value="1"/>
</dbReference>
<dbReference type="InterPro" id="IPR015526">
    <property type="entry name" value="Frizzled/SFRP"/>
</dbReference>
<dbReference type="FunFam" id="3.10.100.10:FF:000278">
    <property type="match status" value="1"/>
</dbReference>
<feature type="domain" description="SEA" evidence="9">
    <location>
        <begin position="2759"/>
        <end position="2866"/>
    </location>
</feature>
<dbReference type="InterPro" id="IPR016187">
    <property type="entry name" value="CTDL_fold"/>
</dbReference>
<evidence type="ECO:0000256" key="1">
    <source>
        <dbReference type="ARBA" id="ARBA00004401"/>
    </source>
</evidence>
<feature type="signal peptide" evidence="8">
    <location>
        <begin position="1"/>
        <end position="23"/>
    </location>
</feature>
<dbReference type="SMART" id="SM00063">
    <property type="entry name" value="FRI"/>
    <property type="match status" value="10"/>
</dbReference>
<feature type="domain" description="MAM" evidence="12">
    <location>
        <begin position="1796"/>
        <end position="1931"/>
    </location>
</feature>
<dbReference type="GeneID" id="118411686"/>
<feature type="compositionally biased region" description="Low complexity" evidence="7">
    <location>
        <begin position="1015"/>
        <end position="1031"/>
    </location>
</feature>
<feature type="domain" description="FZ" evidence="10">
    <location>
        <begin position="1277"/>
        <end position="1396"/>
    </location>
</feature>
<dbReference type="InterPro" id="IPR036364">
    <property type="entry name" value="SEA_dom_sf"/>
</dbReference>
<dbReference type="GO" id="GO:0017147">
    <property type="term" value="F:Wnt-protein binding"/>
    <property type="evidence" value="ECO:0000318"/>
    <property type="project" value="GO_Central"/>
</dbReference>
<evidence type="ECO:0000256" key="2">
    <source>
        <dbReference type="ARBA" id="ARBA00022473"/>
    </source>
</evidence>
<dbReference type="KEGG" id="bfo:118411686"/>
<feature type="compositionally biased region" description="Low complexity" evidence="7">
    <location>
        <begin position="2518"/>
        <end position="2565"/>
    </location>
</feature>
<dbReference type="PANTHER" id="PTHR11309:SF47">
    <property type="entry name" value="FRIZZLED"/>
    <property type="match status" value="1"/>
</dbReference>
<keyword evidence="4 6" id="KW-1015">Disulfide bond</keyword>
<reference evidence="13" key="1">
    <citation type="journal article" date="2020" name="Nat. Ecol. Evol.">
        <title>Deeply conserved synteny resolves early events in vertebrate evolution.</title>
        <authorList>
            <person name="Simakov O."/>
            <person name="Marletaz F."/>
            <person name="Yue J.X."/>
            <person name="O'Connell B."/>
            <person name="Jenkins J."/>
            <person name="Brandt A."/>
            <person name="Calef R."/>
            <person name="Tung C.H."/>
            <person name="Huang T.K."/>
            <person name="Schmutz J."/>
            <person name="Satoh N."/>
            <person name="Yu J.K."/>
            <person name="Putnam N.H."/>
            <person name="Green R.E."/>
            <person name="Rokhsar D.S."/>
        </authorList>
    </citation>
    <scope>NUCLEOTIDE SEQUENCE [LARGE SCALE GENOMIC DNA]</scope>
    <source>
        <strain evidence="13">S238N-H82</strain>
    </source>
</reference>
<gene>
    <name evidence="14" type="primary">LOC118411686</name>
</gene>
<dbReference type="SUPFAM" id="SSF56436">
    <property type="entry name" value="C-type lectin-like"/>
    <property type="match status" value="5"/>
</dbReference>
<dbReference type="InterPro" id="IPR036055">
    <property type="entry name" value="LDL_receptor-like_sf"/>
</dbReference>
<keyword evidence="3" id="KW-0735">Signal-anchor</keyword>
<dbReference type="SMART" id="SM00192">
    <property type="entry name" value="LDLa"/>
    <property type="match status" value="1"/>
</dbReference>
<dbReference type="Pfam" id="PF01390">
    <property type="entry name" value="SEA"/>
    <property type="match status" value="1"/>
</dbReference>
<sequence>MKNIIASVITAAIVLTGVRPANAQGCFSHDGVSHSVAYAGTCYTFSTATAKFLEFHDVNCYALGLLPVKVTSEDVHNVLVKQLLYLDGQQGASDHWIGLAFLNGNWTYDDLGTQLLPDDYNQWANGTDVDGLSQSGACAAMVSPSYDWGIKACVERKRYICQKRIELPSCFQNESVSTSVAYRDVCYTFSSEKAKFLNFHDINCYDLGLEPSKVKSVITHNVLQTHLLYQATLGDALSYWIGLAVVNGNWAYNDEGTEQLEDENSQWASGTDVAGNTRQGACALMAPPGYDWDIKACVERHNYICQKDIALTPCYDDDSGVVSALYNGKCYLIPPSDEQFNPYLTTSCTSYGAVAVLDKDSDIHALLVRLIQRNQISGSDVWIGLAYTNDEWTFNDQTTLGSFESWADGQNTASPQRPNLCVALGESNNFDWVIQDCTTRNRFICERLPPTPEPPTTVPATTIVCSTIPTTTSEVSTAPNTTLQSPTAAASTSTATTSQQANTTAATTAITSQQPNITASTAETTTQKADTTADSPTPDALTTGPFTTIEYSTFPTTTSELSTAPNTTLQSSTAAATTIQQTNTTATAQQLTTTVSAAETTTQQPDTTTEQCTRFRCFSGECISFVKSCNGVPDCSDGSDEHPAFCMNNEVYGVCRPISPTVDFICTHLLPYENTSLPNYLNHTTETSSLQAAFALNQASGCHPSFTFLMCTTVFPKCEDDQLVPPCRELCDEVRTSCEASLQAVGEEWPRNCSDLPSRDDAECLEPTTSGTCEPFPQAFQAICEPLTGYNATSFPNSFGHLSFNQMITSREYFLFGAILSNISTSCYPGAFTALCRMFMPQCENGTQIQFCRSACEGINASCAPVGLELPFSCDVFPSQDDDPTCFLVDQEPGCEPIRYSRCMGLSYSQTSFPNLYQVPNQDLALQFAPSLFPTFDPISDCHPDLNFFLCSIFFPQCTSEGQILPCRSLCYEINATCGERALAAGIGWDASICPRLPENNCSLPNASRTTTPAGTTSLRPSTPTPTPRTGTCEPFPQAFQSFCGNFTDARYNAVSFPNSFGHQSFQEMLTSREYLLIQSVLSNTSLSCYTITITAFCRMFMPQCENDTQIQLCRSVCEELDTRCTPDGQSLPFSCNVLPTQVDDPTCYQQQRGVCEPMPTEFRSVCEPLTGYNTVSYPNSFGHFSYLEIVSSREFNNFGSILGNISASCYSNVRTVFCRMFVPQCENDTQIQLCRSVCEEINASCTPVGLGLPFSCDVFPHQDDDPTCVQVIEPECEPIRYSRCMGLSYSQTSFPNLVQWPSQGFALQAAPTVFPSYDNISDCHPDFNFFLCSILFPQCTSEGQLLPCRSFCYEINETCGERALILGLDWQDSICPTLPEEECLLPEAPPDCQPIPFDRCQNMSYSETSFPNWLGWQGPEDAVANATLIFGALDQISDCHKDLDLFLCSLYFPSCTETGPKFPCRSFCDEVNSACAVDALTSGIPWDIAGCANLPASSYEEGCIVPEGPLECVPIPFDRCQNMSYSGTSFPNWLGWQGPEDAVANATLIFGALDQISDCHKDLDVFLCSLYFPSCTLATGVKFPCRSFCDEINNACAVPALSAGIPWDTSGCTTLPASSYGEDCIAPEATSDDWPYECYGSPGSCVGAWQFCDGDSFCPFNDDEYEPLCSNYTCVPMELEFCQNEVPYNRTTFPNYLGQQNVTMIEESDIHANVSLLADTACHEYVKFLYCHMAVPECVKDGVRGQPLCRTVCEEVRQSCSAEIQEIGFEFTKSTCDGIFPDSVQKDTCKLIKEFDCSFDVDSCGWLAGNYSQVEMLKPRNDSEFGMYFSLDGVSSKPTSPAMYTDNKCLKLDYWLRGDGSKLTVYVSGPGNSIFFTWRQSEDDGMGWSSLSLNINKGWPWFKVSLDAYVAVGGKVGVDDVTLSDGSCEGQVSPGCEEIEFVRCLAMPYNFTTYPNLLGWDKDLALSIAPGTFQAFDQIADCHPDLEFYLCSVIFSECTPKGLRLPCRSFCENVTAACAARANAIGLRWDPNGCLGFPEANEPQDCVAPEAGCEPILYSECMDLSYSQTSFPNLVQWPSHGFALQVAPTVFPSYDNISDCHPDFNFFLCSILFPKCTSEGQVLPCRSFCYEINDTCGERALALGLDWQDSICPTLPEEECLLPEVAPTTAPTADLDRQNREDFANDLVQVLKGRLGVVRKVLRSEIALNRPWLRAYLNHSSQEFKELKAEIKENARQAFRNLSDDLLGVSVMSLRQGSVIADLIIATSSNNLDDLADTLQNAVSSGSFGNLTVTNASFTVEQFDFVLEGILYLYDTPWRDAYANVSSPDYEELHNDVHLNVLEEALHLEDASVALVKNFTEENGYVLADLLIFMPNRSVAIQKYSALIAANRTGRFGDLNGTLFHLDDPREATTIPPTEEATAAPATEEATAPSTSEEATSPPATEKATTPPATEEITAPPATEEVTAPLATEDVTAPLATEDVTTTLATETTALPPTEEATAPPATEEETAPPPTEKVTAPPATEEATAPPATEEETAPPATEEATAPPATEDLTAPPATEEPTAPPATEEETAPPATKEVTAPLATEEATAPTATEEATAPLATDEATVPPLTEEPTAPPATGEATAAPATEEATALPATEEPTAPLATEEATAAPATEEATAPPATEEVTPPIATEEATATPATEEATATPATEEATVTVAFATEEATDETSVLPTLQRSTVAPTTAPTADLGRQNRQDFARDLVQVLKDSLGVVRKVLRSEMSLSRPWLRAYLNHSSQEFKDLRAEIKENARQAFRNLIDELLGVSVKSLRQGSVIAELIIATSSNNLDDLADTLQNAVSSGSFGNLTVTNASFTVEQFDFVLEGIFYLYDTPWRDAYANVSSTDYEELHNDVHLNVLEEALHLEDASVALVKNFTEENGYVLADLLIFMPNRSVAIQKYSALIAANRTGRFGDLNGTLFHLDDPRPFQFEPCFANMFQFSYGYNGICYVFVNESLGASTNFEDFNNACGRLGGIPVYVTDNVTHHFLVFVIQNDNSLTGSAFGVGVQWNAGTAVWEYMDNSDVLIEELWVDTYDPATNPPITDHCAVMSPTGTPIYGWDPAPCEDFDGYICQLAIPATTPQPTAPAMPEFDIEPCLTDDFTNGYGYNDVCYLFFNESVGSGRNINFEDFENACDDVGAVPVYVSNRTTHGFLAFIIQMAKNSSLNGTAYGVGVRYDPPSEAWEYSDGSEVLIDELWVDSFNPASRPTQLRFCAAMDPSGTPPYGWNPEVCADLQGYICQKPIPPPAIDCLAGSFVMLENNDDILMDQAAYATAANNITSQLIDLIGDIEGYTDLEVAMLLDEDEEGSENN</sequence>
<comment type="subcellular location">
    <subcellularLocation>
        <location evidence="1">Cell membrane</location>
        <topology evidence="1">Single-pass type II membrane protein</topology>
    </subcellularLocation>
</comment>
<dbReference type="InterPro" id="IPR001304">
    <property type="entry name" value="C-type_lectin-like"/>
</dbReference>
<feature type="domain" description="C-type lectin" evidence="11">
    <location>
        <begin position="182"/>
        <end position="306"/>
    </location>
</feature>
<dbReference type="SUPFAM" id="SSF82671">
    <property type="entry name" value="SEA domain"/>
    <property type="match status" value="1"/>
</dbReference>
<feature type="region of interest" description="Disordered" evidence="7">
    <location>
        <begin position="2408"/>
        <end position="2739"/>
    </location>
</feature>
<keyword evidence="2" id="KW-0217">Developmental protein</keyword>
<proteinExistence type="predicted"/>
<dbReference type="InterPro" id="IPR020067">
    <property type="entry name" value="Frizzled_dom"/>
</dbReference>
<dbReference type="GO" id="GO:0035567">
    <property type="term" value="P:non-canonical Wnt signaling pathway"/>
    <property type="evidence" value="ECO:0000318"/>
    <property type="project" value="GO_Central"/>
</dbReference>